<dbReference type="InParanoid" id="A0A059AYM4"/>
<dbReference type="AlphaFoldDB" id="A0A059AYM4"/>
<sequence length="84" mass="10014">MQLYSYERRQSKYIQSDDSKLMEFGVLGFMESFLIWHSDKIVCVAKFYASLSPISLCSVLSFVPFHLKHLESHQSYSFFIQEFW</sequence>
<protein>
    <submittedName>
        <fullName evidence="1">Uncharacterized protein</fullName>
    </submittedName>
</protein>
<gene>
    <name evidence="1" type="ORF">EUGRSUZ_H01561</name>
</gene>
<evidence type="ECO:0000313" key="1">
    <source>
        <dbReference type="EMBL" id="KCW58938.1"/>
    </source>
</evidence>
<accession>A0A059AYM4</accession>
<dbReference type="Gramene" id="KCW58938">
    <property type="protein sequence ID" value="KCW58938"/>
    <property type="gene ID" value="EUGRSUZ_H01561"/>
</dbReference>
<name>A0A059AYM4_EUCGR</name>
<reference evidence="1" key="1">
    <citation type="submission" date="2013-07" db="EMBL/GenBank/DDBJ databases">
        <title>The genome of Eucalyptus grandis.</title>
        <authorList>
            <person name="Schmutz J."/>
            <person name="Hayes R."/>
            <person name="Myburg A."/>
            <person name="Tuskan G."/>
            <person name="Grattapaglia D."/>
            <person name="Rokhsar D.S."/>
        </authorList>
    </citation>
    <scope>NUCLEOTIDE SEQUENCE</scope>
    <source>
        <tissue evidence="1">Leaf extractions</tissue>
    </source>
</reference>
<dbReference type="EMBL" id="KK198760">
    <property type="protein sequence ID" value="KCW58938.1"/>
    <property type="molecule type" value="Genomic_DNA"/>
</dbReference>
<dbReference type="STRING" id="71139.A0A059AYM4"/>
<proteinExistence type="predicted"/>
<organism evidence="1">
    <name type="scientific">Eucalyptus grandis</name>
    <name type="common">Flooded gum</name>
    <dbReference type="NCBI Taxonomy" id="71139"/>
    <lineage>
        <taxon>Eukaryota</taxon>
        <taxon>Viridiplantae</taxon>
        <taxon>Streptophyta</taxon>
        <taxon>Embryophyta</taxon>
        <taxon>Tracheophyta</taxon>
        <taxon>Spermatophyta</taxon>
        <taxon>Magnoliopsida</taxon>
        <taxon>eudicotyledons</taxon>
        <taxon>Gunneridae</taxon>
        <taxon>Pentapetalae</taxon>
        <taxon>rosids</taxon>
        <taxon>malvids</taxon>
        <taxon>Myrtales</taxon>
        <taxon>Myrtaceae</taxon>
        <taxon>Myrtoideae</taxon>
        <taxon>Eucalypteae</taxon>
        <taxon>Eucalyptus</taxon>
    </lineage>
</organism>